<dbReference type="HOGENOM" id="CLU_419881_0_0_1"/>
<feature type="compositionally biased region" description="Polar residues" evidence="1">
    <location>
        <begin position="177"/>
        <end position="194"/>
    </location>
</feature>
<evidence type="ECO:0000256" key="1">
    <source>
        <dbReference type="SAM" id="MobiDB-lite"/>
    </source>
</evidence>
<feature type="region of interest" description="Disordered" evidence="1">
    <location>
        <begin position="634"/>
        <end position="653"/>
    </location>
</feature>
<feature type="compositionally biased region" description="Acidic residues" evidence="1">
    <location>
        <begin position="110"/>
        <end position="120"/>
    </location>
</feature>
<evidence type="ECO:0000313" key="4">
    <source>
        <dbReference type="Proteomes" id="UP000054279"/>
    </source>
</evidence>
<dbReference type="InterPro" id="IPR036420">
    <property type="entry name" value="BRCT_dom_sf"/>
</dbReference>
<dbReference type="PROSITE" id="PS50172">
    <property type="entry name" value="BRCT"/>
    <property type="match status" value="2"/>
</dbReference>
<reference evidence="3 4" key="1">
    <citation type="submission" date="2014-06" db="EMBL/GenBank/DDBJ databases">
        <title>Evolutionary Origins and Diversification of the Mycorrhizal Mutualists.</title>
        <authorList>
            <consortium name="DOE Joint Genome Institute"/>
            <consortium name="Mycorrhizal Genomics Consortium"/>
            <person name="Kohler A."/>
            <person name="Kuo A."/>
            <person name="Nagy L.G."/>
            <person name="Floudas D."/>
            <person name="Copeland A."/>
            <person name="Barry K.W."/>
            <person name="Cichocki N."/>
            <person name="Veneault-Fourrey C."/>
            <person name="LaButti K."/>
            <person name="Lindquist E.A."/>
            <person name="Lipzen A."/>
            <person name="Lundell T."/>
            <person name="Morin E."/>
            <person name="Murat C."/>
            <person name="Riley R."/>
            <person name="Ohm R."/>
            <person name="Sun H."/>
            <person name="Tunlid A."/>
            <person name="Henrissat B."/>
            <person name="Grigoriev I.V."/>
            <person name="Hibbett D.S."/>
            <person name="Martin F."/>
        </authorList>
    </citation>
    <scope>NUCLEOTIDE SEQUENCE [LARGE SCALE GENOMIC DNA]</scope>
    <source>
        <strain evidence="3 4">SS14</strain>
    </source>
</reference>
<dbReference type="AlphaFoldDB" id="A0A0C9UUE8"/>
<gene>
    <name evidence="3" type="ORF">M422DRAFT_258853</name>
</gene>
<feature type="domain" description="BRCT" evidence="2">
    <location>
        <begin position="23"/>
        <end position="94"/>
    </location>
</feature>
<dbReference type="InterPro" id="IPR001357">
    <property type="entry name" value="BRCT_dom"/>
</dbReference>
<feature type="region of interest" description="Disordered" evidence="1">
    <location>
        <begin position="109"/>
        <end position="203"/>
    </location>
</feature>
<protein>
    <recommendedName>
        <fullName evidence="2">BRCT domain-containing protein</fullName>
    </recommendedName>
</protein>
<feature type="compositionally biased region" description="Low complexity" evidence="1">
    <location>
        <begin position="279"/>
        <end position="296"/>
    </location>
</feature>
<organism evidence="3 4">
    <name type="scientific">Sphaerobolus stellatus (strain SS14)</name>
    <dbReference type="NCBI Taxonomy" id="990650"/>
    <lineage>
        <taxon>Eukaryota</taxon>
        <taxon>Fungi</taxon>
        <taxon>Dikarya</taxon>
        <taxon>Basidiomycota</taxon>
        <taxon>Agaricomycotina</taxon>
        <taxon>Agaricomycetes</taxon>
        <taxon>Phallomycetidae</taxon>
        <taxon>Geastrales</taxon>
        <taxon>Sphaerobolaceae</taxon>
        <taxon>Sphaerobolus</taxon>
    </lineage>
</organism>
<keyword evidence="4" id="KW-1185">Reference proteome</keyword>
<feature type="region of interest" description="Disordered" evidence="1">
    <location>
        <begin position="279"/>
        <end position="363"/>
    </location>
</feature>
<dbReference type="EMBL" id="KN837160">
    <property type="protein sequence ID" value="KIJ38484.1"/>
    <property type="molecule type" value="Genomic_DNA"/>
</dbReference>
<evidence type="ECO:0000313" key="3">
    <source>
        <dbReference type="EMBL" id="KIJ38484.1"/>
    </source>
</evidence>
<sequence length="653" mass="72323">MPLFTKIDGTPHKFFVETSAVRERPRLVRQIVAHGGQIVTSAREADILLAENDTREAIELLDAWGSERRVVLSTRWAWRCIGDNKFLGNEDMDYGGFKLDRDVIKSGLSLDEDGNSEIEELPPSPKPRTKRVRQTPLSDRGSSSYSHGQEAATGPSSLQTPLAKRRKVATPRDDGESNLSPPRSSQRSQNIPMTPSQPPAASQVAAIPALTQPNIQALLTTMSGFSQQTQSPSTVQQPDFSATLQAMMPFFTQALLAQTAQSLASNPLFAAQLATQPSSPQVAVPSSSAPQSTVQQIPESPVSGPRGYRSRLEAEEHSEHSEHSESEESDLTPPPPSPTKRPRRRGRSPVQEATPHRPPPVAPAVHGFFTNQFNQQPMKFFVMAPMKCFNRNHVLNWIRKNGGEIVERMSLADHIILDKPTRESARDFMKMYEQVPAEKIALSPFWVQECDKQQTSVDRAKYILDITSVPGPKKKTTNVKAENSPGKAVEDAQDAECESEEENAHGHTVVAHAQPDGFNSSARSPSPPQNVEALGKKTVFTDQDNDWFLRYVRHKLQQKPDMSKAALMQAVGAKAPHHSAKSWGAHCSRVFELEAIRNEVKAQRSQINSPILQTREPSMESNVEPIIQEMLKVKEEEQTEGIDQLQREGVNPA</sequence>
<feature type="domain" description="BRCT" evidence="2">
    <location>
        <begin position="378"/>
        <end position="464"/>
    </location>
</feature>
<accession>A0A0C9UUE8</accession>
<dbReference type="SMART" id="SM00292">
    <property type="entry name" value="BRCT"/>
    <property type="match status" value="2"/>
</dbReference>
<feature type="compositionally biased region" description="Polar residues" evidence="1">
    <location>
        <begin position="135"/>
        <end position="147"/>
    </location>
</feature>
<feature type="compositionally biased region" description="Basic and acidic residues" evidence="1">
    <location>
        <begin position="310"/>
        <end position="326"/>
    </location>
</feature>
<dbReference type="Gene3D" id="3.40.50.10190">
    <property type="entry name" value="BRCT domain"/>
    <property type="match status" value="2"/>
</dbReference>
<dbReference type="SUPFAM" id="SSF52113">
    <property type="entry name" value="BRCT domain"/>
    <property type="match status" value="1"/>
</dbReference>
<dbReference type="Proteomes" id="UP000054279">
    <property type="component" value="Unassembled WGS sequence"/>
</dbReference>
<evidence type="ECO:0000259" key="2">
    <source>
        <dbReference type="PROSITE" id="PS50172"/>
    </source>
</evidence>
<name>A0A0C9UUE8_SPHS4</name>
<proteinExistence type="predicted"/>
<dbReference type="OrthoDB" id="3267102at2759"/>